<reference evidence="2" key="1">
    <citation type="submission" date="2016-07" db="EMBL/GenBank/DDBJ databases">
        <authorList>
            <person name="Florea S."/>
            <person name="Webb J.S."/>
            <person name="Jaromczyk J."/>
            <person name="Schardl C.L."/>
        </authorList>
    </citation>
    <scope>NUCLEOTIDE SEQUENCE [LARGE SCALE GENOMIC DNA]</scope>
</reference>
<dbReference type="AlphaFoldDB" id="A0A1M4L0R5"/>
<organism evidence="1 2">
    <name type="scientific">Xanthomonas graminis pv. graminis</name>
    <dbReference type="NCBI Taxonomy" id="134874"/>
    <lineage>
        <taxon>Bacteria</taxon>
        <taxon>Pseudomonadati</taxon>
        <taxon>Pseudomonadota</taxon>
        <taxon>Gammaproteobacteria</taxon>
        <taxon>Lysobacterales</taxon>
        <taxon>Lysobacteraceae</taxon>
        <taxon>Xanthomonas</taxon>
        <taxon>Xanthomonas translucens group</taxon>
        <taxon>Xanthomonas graminis</taxon>
    </lineage>
</organism>
<dbReference type="EMBL" id="FLUK01000061">
    <property type="protein sequence ID" value="SBV86764.1"/>
    <property type="molecule type" value="Genomic_DNA"/>
</dbReference>
<accession>A0A1M4L0R5</accession>
<gene>
    <name evidence="1" type="ORF">XTGNCPPB3709_0671</name>
</gene>
<name>A0A1M4L0R5_9XANT</name>
<evidence type="ECO:0000313" key="2">
    <source>
        <dbReference type="Proteomes" id="UP000184997"/>
    </source>
</evidence>
<sequence length="74" mass="7997">MLSLSQMTMVVAILLRARTLHLTADARPALMPALVLRPLDVRIALRTRQTRAAGIPHADIATVRTVAFSPPPSS</sequence>
<evidence type="ECO:0000313" key="1">
    <source>
        <dbReference type="EMBL" id="SBV86764.1"/>
    </source>
</evidence>
<proteinExistence type="predicted"/>
<protein>
    <submittedName>
        <fullName evidence="1">Cytochrome</fullName>
    </submittedName>
</protein>
<dbReference type="Proteomes" id="UP000184997">
    <property type="component" value="Unassembled WGS sequence"/>
</dbReference>